<evidence type="ECO:0000259" key="2">
    <source>
        <dbReference type="Pfam" id="PF19291"/>
    </source>
</evidence>
<keyword evidence="4" id="KW-1185">Reference proteome</keyword>
<protein>
    <submittedName>
        <fullName evidence="3">Glucoamylase (Glucan-1,4-alpha-glucosidase), GH15 family</fullName>
    </submittedName>
</protein>
<reference evidence="3 4" key="1">
    <citation type="submission" date="2016-10" db="EMBL/GenBank/DDBJ databases">
        <authorList>
            <person name="de Groot N.N."/>
        </authorList>
    </citation>
    <scope>NUCLEOTIDE SEQUENCE [LARGE SCALE GENOMIC DNA]</scope>
    <source>
        <strain evidence="3 4">DSM 25186</strain>
    </source>
</reference>
<dbReference type="OrthoDB" id="3902805at2"/>
<gene>
    <name evidence="3" type="ORF">SAMN05421823_103608</name>
</gene>
<accession>A0A1G9EX62</accession>
<dbReference type="Pfam" id="PF00723">
    <property type="entry name" value="Glyco_hydro_15"/>
    <property type="match status" value="1"/>
</dbReference>
<proteinExistence type="predicted"/>
<dbReference type="AlphaFoldDB" id="A0A1G9EX62"/>
<dbReference type="STRING" id="1075417.SAMN05421823_103608"/>
<dbReference type="GO" id="GO:0005975">
    <property type="term" value="P:carbohydrate metabolic process"/>
    <property type="evidence" value="ECO:0007669"/>
    <property type="project" value="InterPro"/>
</dbReference>
<dbReference type="InterPro" id="IPR008928">
    <property type="entry name" value="6-hairpin_glycosidase_sf"/>
</dbReference>
<dbReference type="GO" id="GO:0004553">
    <property type="term" value="F:hydrolase activity, hydrolyzing O-glycosyl compounds"/>
    <property type="evidence" value="ECO:0007669"/>
    <property type="project" value="TreeGrafter"/>
</dbReference>
<name>A0A1G9EX62_9BACT</name>
<dbReference type="InterPro" id="IPR011613">
    <property type="entry name" value="GH15-like"/>
</dbReference>
<dbReference type="InterPro" id="IPR012341">
    <property type="entry name" value="6hp_glycosidase-like_sf"/>
</dbReference>
<dbReference type="InterPro" id="IPR045582">
    <property type="entry name" value="Trehalase-like_N"/>
</dbReference>
<organism evidence="3 4">
    <name type="scientific">Catalinimonas alkaloidigena</name>
    <dbReference type="NCBI Taxonomy" id="1075417"/>
    <lineage>
        <taxon>Bacteria</taxon>
        <taxon>Pseudomonadati</taxon>
        <taxon>Bacteroidota</taxon>
        <taxon>Cytophagia</taxon>
        <taxon>Cytophagales</taxon>
        <taxon>Catalimonadaceae</taxon>
        <taxon>Catalinimonas</taxon>
    </lineage>
</organism>
<sequence>MKNKHTYNLGVIGNCAFLAHIDDHANVAWMCWPSFDSSFVFGALLDKQKGGEFRVRPNSDQYQTRQYYLQNTNVLCTEFDTASGRFRVTDFAPRFHQNERYYKPLMMIRKIEPLDGQPQISVSCRPVGEYGELVPQVNMGSNHLQFTNLEKDVRLTTNIPLNYVKDQRDFLLTEPKYLVLTWGIPMEAPLVTTSEDFLRKTIHHWREWVRRCQIKPYWQEEMIRSALILKIHQYEDTGAIIASATTSLPEAPGSGRTWDYRYCWMRDSYYTLKALNDIGHFEELERYAGYIQNIAFSDTGRYSPVYSILGDGNFPERELALSGYEGNRPVRIGNQAKEHIQNDVYGQILVSLLPLYVDQRLVGPERNTMPNLIMRLLRFIERTMDEPDAGLWEFRNFSQRHCYTFLFHWAGSSAALKIARLLKHEEMESLASRLVRMSAQQIEKCYRPEMGAYAQAIETNNMDASLLQMIPMGYLDNHSERAIRHVETLEKALKTPEGLFYRYLHQDDFGKPETTFLVCAFWYVDALACIGRIDDAVRYFESLLKFTNHLGLLSEDVEATSGSQWGNFPQTYSHVGLMNAVNRIAARIDKPLFL</sequence>
<dbReference type="PANTHER" id="PTHR31616">
    <property type="entry name" value="TREHALASE"/>
    <property type="match status" value="1"/>
</dbReference>
<dbReference type="EMBL" id="FNFO01000003">
    <property type="protein sequence ID" value="SDK80575.1"/>
    <property type="molecule type" value="Genomic_DNA"/>
</dbReference>
<dbReference type="RefSeq" id="WP_089681601.1">
    <property type="nucleotide sequence ID" value="NZ_FNFO01000003.1"/>
</dbReference>
<dbReference type="PANTHER" id="PTHR31616:SF0">
    <property type="entry name" value="GLUCAN 1,4-ALPHA-GLUCOSIDASE"/>
    <property type="match status" value="1"/>
</dbReference>
<dbReference type="SUPFAM" id="SSF48208">
    <property type="entry name" value="Six-hairpin glycosidases"/>
    <property type="match status" value="1"/>
</dbReference>
<evidence type="ECO:0000313" key="4">
    <source>
        <dbReference type="Proteomes" id="UP000198510"/>
    </source>
</evidence>
<dbReference type="Pfam" id="PF19291">
    <property type="entry name" value="TREH_N"/>
    <property type="match status" value="1"/>
</dbReference>
<feature type="domain" description="Trehalase-like N-terminal" evidence="2">
    <location>
        <begin position="10"/>
        <end position="147"/>
    </location>
</feature>
<dbReference type="Proteomes" id="UP000198510">
    <property type="component" value="Unassembled WGS sequence"/>
</dbReference>
<feature type="domain" description="GH15-like" evidence="1">
    <location>
        <begin position="222"/>
        <end position="581"/>
    </location>
</feature>
<dbReference type="Gene3D" id="1.50.10.10">
    <property type="match status" value="1"/>
</dbReference>
<evidence type="ECO:0000313" key="3">
    <source>
        <dbReference type="EMBL" id="SDK80575.1"/>
    </source>
</evidence>
<evidence type="ECO:0000259" key="1">
    <source>
        <dbReference type="Pfam" id="PF00723"/>
    </source>
</evidence>